<dbReference type="EMBL" id="QPEX01000025">
    <property type="protein sequence ID" value="RCS48304.1"/>
    <property type="molecule type" value="Genomic_DNA"/>
</dbReference>
<comment type="caution">
    <text evidence="5">The sequence shown here is derived from an EMBL/GenBank/DDBJ whole genome shotgun (WGS) entry which is preliminary data.</text>
</comment>
<dbReference type="Gene3D" id="1.10.10.60">
    <property type="entry name" value="Homeodomain-like"/>
    <property type="match status" value="1"/>
</dbReference>
<accession>A0A368KT26</accession>
<name>A0A368KT26_9BACT</name>
<proteinExistence type="predicted"/>
<organism evidence="5 6">
    <name type="scientific">Bremerella cremea</name>
    <dbReference type="NCBI Taxonomy" id="1031537"/>
    <lineage>
        <taxon>Bacteria</taxon>
        <taxon>Pseudomonadati</taxon>
        <taxon>Planctomycetota</taxon>
        <taxon>Planctomycetia</taxon>
        <taxon>Pirellulales</taxon>
        <taxon>Pirellulaceae</taxon>
        <taxon>Bremerella</taxon>
    </lineage>
</organism>
<dbReference type="Proteomes" id="UP000253562">
    <property type="component" value="Unassembled WGS sequence"/>
</dbReference>
<evidence type="ECO:0000256" key="1">
    <source>
        <dbReference type="ARBA" id="ARBA00023015"/>
    </source>
</evidence>
<dbReference type="GO" id="GO:0043565">
    <property type="term" value="F:sequence-specific DNA binding"/>
    <property type="evidence" value="ECO:0007669"/>
    <property type="project" value="InterPro"/>
</dbReference>
<keyword evidence="3" id="KW-0804">Transcription</keyword>
<feature type="domain" description="HTH araC/xylS-type" evidence="4">
    <location>
        <begin position="211"/>
        <end position="311"/>
    </location>
</feature>
<sequence>MSDHAKTIANSMPVSASPRWSSFAEWTDTADAQRNMTDHEIRDCQKFRVTRARFTQAFTDPPMSDYYISLVVNSRSRESLDLDFGHGRFRRPNRIGEIVVAPPNSENRCNGRGPFESLIVSFSDDVFRHQTNDILEGSSVCLDDLHQQSFQDARIQLMIKQLWAITSTDVLGKELLLEGMFLGVVGQMLALSQSSSTKLRPRPSEKLASLPGVIDYMHANLSRKIQLDELAAVAHVSRSQFTRAFRASTGKSPHTFLLELRIEQAQNLIRQHGPELPLQEIAASCGFVDQSHMSKHFRQVTGVSPAVFRDRC</sequence>
<keyword evidence="1" id="KW-0805">Transcription regulation</keyword>
<evidence type="ECO:0000256" key="3">
    <source>
        <dbReference type="ARBA" id="ARBA00023163"/>
    </source>
</evidence>
<dbReference type="GO" id="GO:0003700">
    <property type="term" value="F:DNA-binding transcription factor activity"/>
    <property type="evidence" value="ECO:0007669"/>
    <property type="project" value="InterPro"/>
</dbReference>
<dbReference type="InterPro" id="IPR009057">
    <property type="entry name" value="Homeodomain-like_sf"/>
</dbReference>
<dbReference type="SUPFAM" id="SSF46689">
    <property type="entry name" value="Homeodomain-like"/>
    <property type="match status" value="2"/>
</dbReference>
<dbReference type="PANTHER" id="PTHR46796">
    <property type="entry name" value="HTH-TYPE TRANSCRIPTIONAL ACTIVATOR RHAS-RELATED"/>
    <property type="match status" value="1"/>
</dbReference>
<dbReference type="OrthoDB" id="273555at2"/>
<dbReference type="InterPro" id="IPR050204">
    <property type="entry name" value="AraC_XylS_family_regulators"/>
</dbReference>
<dbReference type="RefSeq" id="WP_114369233.1">
    <property type="nucleotide sequence ID" value="NZ_QPEX01000025.1"/>
</dbReference>
<dbReference type="Pfam" id="PF12833">
    <property type="entry name" value="HTH_18"/>
    <property type="match status" value="1"/>
</dbReference>
<evidence type="ECO:0000313" key="6">
    <source>
        <dbReference type="Proteomes" id="UP000253562"/>
    </source>
</evidence>
<reference evidence="5 6" key="1">
    <citation type="submission" date="2018-07" db="EMBL/GenBank/DDBJ databases">
        <title>Comparative genomes isolates from brazilian mangrove.</title>
        <authorList>
            <person name="De Araujo J.E."/>
            <person name="Taketani R.G."/>
            <person name="Silva M.C.P."/>
            <person name="Lourenco M.V."/>
            <person name="Oliveira V.M."/>
            <person name="Andreote F.D."/>
        </authorList>
    </citation>
    <scope>NUCLEOTIDE SEQUENCE [LARGE SCALE GENOMIC DNA]</scope>
    <source>
        <strain evidence="5 6">HEX PRIS-MGV</strain>
    </source>
</reference>
<dbReference type="AlphaFoldDB" id="A0A368KT26"/>
<gene>
    <name evidence="5" type="ORF">DTL42_13335</name>
</gene>
<dbReference type="InterPro" id="IPR018060">
    <property type="entry name" value="HTH_AraC"/>
</dbReference>
<dbReference type="SMART" id="SM00342">
    <property type="entry name" value="HTH_ARAC"/>
    <property type="match status" value="1"/>
</dbReference>
<evidence type="ECO:0000313" key="5">
    <source>
        <dbReference type="EMBL" id="RCS48304.1"/>
    </source>
</evidence>
<keyword evidence="2" id="KW-0238">DNA-binding</keyword>
<evidence type="ECO:0000259" key="4">
    <source>
        <dbReference type="PROSITE" id="PS01124"/>
    </source>
</evidence>
<protein>
    <submittedName>
        <fullName evidence="5">AraC family transcriptional regulator</fullName>
    </submittedName>
</protein>
<dbReference type="PROSITE" id="PS01124">
    <property type="entry name" value="HTH_ARAC_FAMILY_2"/>
    <property type="match status" value="1"/>
</dbReference>
<evidence type="ECO:0000256" key="2">
    <source>
        <dbReference type="ARBA" id="ARBA00023125"/>
    </source>
</evidence>